<evidence type="ECO:0008006" key="3">
    <source>
        <dbReference type="Google" id="ProtNLM"/>
    </source>
</evidence>
<evidence type="ECO:0000313" key="2">
    <source>
        <dbReference type="Proteomes" id="UP000641137"/>
    </source>
</evidence>
<accession>A0A8J3GH35</accession>
<dbReference type="Pfam" id="PF05013">
    <property type="entry name" value="FGase"/>
    <property type="match status" value="1"/>
</dbReference>
<keyword evidence="2" id="KW-1185">Reference proteome</keyword>
<dbReference type="InterPro" id="IPR007709">
    <property type="entry name" value="N-FG_amidohydro"/>
</dbReference>
<gene>
    <name evidence="1" type="ORF">GCM10010136_05850</name>
</gene>
<evidence type="ECO:0000313" key="1">
    <source>
        <dbReference type="EMBL" id="GHC64106.1"/>
    </source>
</evidence>
<name>A0A8J3GH35_9HYPH</name>
<protein>
    <recommendedName>
        <fullName evidence="3">N-formylglutamate amidohydrolase</fullName>
    </recommendedName>
</protein>
<dbReference type="AlphaFoldDB" id="A0A8J3GH35"/>
<dbReference type="Proteomes" id="UP000641137">
    <property type="component" value="Unassembled WGS sequence"/>
</dbReference>
<comment type="caution">
    <text evidence="1">The sequence shown here is derived from an EMBL/GenBank/DDBJ whole genome shotgun (WGS) entry which is preliminary data.</text>
</comment>
<sequence>MFNEPVPPFANIRSMRVASGLGTVPRLVGEGQDIYHTRLPLSEALDRIDTIYRPYHETLKTLLSEARTLHGTAVLIDCHSMPTTIKSGDNAPKPDFIIGDRFGASCSAALREHAIALLSSLGYVVAYNRPYAGGFITEHYGRPSKAYHALQIEMSRGLYLNETTFEKTADFTRLERDLAWFVRELVSLPLDYLDGLPLAAE</sequence>
<reference evidence="1" key="1">
    <citation type="journal article" date="2014" name="Int. J. Syst. Evol. Microbiol.">
        <title>Complete genome sequence of Corynebacterium casei LMG S-19264T (=DSM 44701T), isolated from a smear-ripened cheese.</title>
        <authorList>
            <consortium name="US DOE Joint Genome Institute (JGI-PGF)"/>
            <person name="Walter F."/>
            <person name="Albersmeier A."/>
            <person name="Kalinowski J."/>
            <person name="Ruckert C."/>
        </authorList>
    </citation>
    <scope>NUCLEOTIDE SEQUENCE</scope>
    <source>
        <strain evidence="1">KCTC 42097</strain>
    </source>
</reference>
<organism evidence="1 2">
    <name type="scientific">Limoniibacter endophyticus</name>
    <dbReference type="NCBI Taxonomy" id="1565040"/>
    <lineage>
        <taxon>Bacteria</taxon>
        <taxon>Pseudomonadati</taxon>
        <taxon>Pseudomonadota</taxon>
        <taxon>Alphaproteobacteria</taxon>
        <taxon>Hyphomicrobiales</taxon>
        <taxon>Bartonellaceae</taxon>
        <taxon>Limoniibacter</taxon>
    </lineage>
</organism>
<dbReference type="EMBL" id="BMZO01000002">
    <property type="protein sequence ID" value="GHC64106.1"/>
    <property type="molecule type" value="Genomic_DNA"/>
</dbReference>
<proteinExistence type="predicted"/>
<dbReference type="SUPFAM" id="SSF53187">
    <property type="entry name" value="Zn-dependent exopeptidases"/>
    <property type="match status" value="1"/>
</dbReference>
<reference evidence="1" key="2">
    <citation type="submission" date="2020-09" db="EMBL/GenBank/DDBJ databases">
        <authorList>
            <person name="Sun Q."/>
            <person name="Kim S."/>
        </authorList>
    </citation>
    <scope>NUCLEOTIDE SEQUENCE</scope>
    <source>
        <strain evidence="1">KCTC 42097</strain>
    </source>
</reference>
<dbReference type="Gene3D" id="3.40.630.40">
    <property type="entry name" value="Zn-dependent exopeptidases"/>
    <property type="match status" value="1"/>
</dbReference>